<keyword evidence="6" id="KW-0675">Receptor</keyword>
<protein>
    <submittedName>
        <fullName evidence="11">Neuropeptides B/W receptor type 1-like</fullName>
    </submittedName>
</protein>
<reference evidence="11" key="1">
    <citation type="submission" date="2025-08" db="UniProtKB">
        <authorList>
            <consortium name="RefSeq"/>
        </authorList>
    </citation>
    <scope>IDENTIFICATION</scope>
    <source>
        <tissue evidence="11">Testes</tissue>
    </source>
</reference>
<feature type="transmembrane region" description="Helical" evidence="8">
    <location>
        <begin position="80"/>
        <end position="101"/>
    </location>
</feature>
<organism evidence="10 11">
    <name type="scientific">Saccoglossus kowalevskii</name>
    <name type="common">Acorn worm</name>
    <dbReference type="NCBI Taxonomy" id="10224"/>
    <lineage>
        <taxon>Eukaryota</taxon>
        <taxon>Metazoa</taxon>
        <taxon>Hemichordata</taxon>
        <taxon>Enteropneusta</taxon>
        <taxon>Harrimaniidae</taxon>
        <taxon>Saccoglossus</taxon>
    </lineage>
</organism>
<keyword evidence="7" id="KW-0807">Transducer</keyword>
<keyword evidence="4" id="KW-0297">G-protein coupled receptor</keyword>
<dbReference type="Gene3D" id="1.20.1070.10">
    <property type="entry name" value="Rhodopsin 7-helix transmembrane proteins"/>
    <property type="match status" value="2"/>
</dbReference>
<dbReference type="InterPro" id="IPR017452">
    <property type="entry name" value="GPCR_Rhodpsn_7TM"/>
</dbReference>
<dbReference type="SMART" id="SM01381">
    <property type="entry name" value="7TM_GPCR_Srsx"/>
    <property type="match status" value="1"/>
</dbReference>
<dbReference type="SUPFAM" id="SSF81321">
    <property type="entry name" value="Family A G protein-coupled receptor-like"/>
    <property type="match status" value="1"/>
</dbReference>
<evidence type="ECO:0000313" key="10">
    <source>
        <dbReference type="Proteomes" id="UP000694865"/>
    </source>
</evidence>
<name>A0ABM0M9A7_SACKO</name>
<dbReference type="GeneID" id="102805578"/>
<gene>
    <name evidence="11" type="primary">LOC102805578</name>
</gene>
<dbReference type="RefSeq" id="XP_006816598.1">
    <property type="nucleotide sequence ID" value="XM_006816535.1"/>
</dbReference>
<feature type="transmembrane region" description="Helical" evidence="8">
    <location>
        <begin position="47"/>
        <end position="68"/>
    </location>
</feature>
<evidence type="ECO:0000256" key="1">
    <source>
        <dbReference type="ARBA" id="ARBA00004141"/>
    </source>
</evidence>
<dbReference type="PRINTS" id="PR00237">
    <property type="entry name" value="GPCRRHODOPSN"/>
</dbReference>
<dbReference type="InterPro" id="IPR000276">
    <property type="entry name" value="GPCR_Rhodpsn"/>
</dbReference>
<keyword evidence="5 8" id="KW-0472">Membrane</keyword>
<feature type="domain" description="G-protein coupled receptors family 1 profile" evidence="9">
    <location>
        <begin position="60"/>
        <end position="143"/>
    </location>
</feature>
<dbReference type="PANTHER" id="PTHR45695:SF9">
    <property type="entry name" value="LEUCOKININ RECEPTOR"/>
    <property type="match status" value="1"/>
</dbReference>
<feature type="transmembrane region" description="Helical" evidence="8">
    <location>
        <begin position="215"/>
        <end position="235"/>
    </location>
</feature>
<dbReference type="PANTHER" id="PTHR45695">
    <property type="entry name" value="LEUCOKININ RECEPTOR-RELATED"/>
    <property type="match status" value="1"/>
</dbReference>
<keyword evidence="2 8" id="KW-0812">Transmembrane</keyword>
<feature type="transmembrane region" description="Helical" evidence="8">
    <location>
        <begin position="121"/>
        <end position="144"/>
    </location>
</feature>
<dbReference type="Pfam" id="PF00001">
    <property type="entry name" value="7tm_1"/>
    <property type="match status" value="2"/>
</dbReference>
<evidence type="ECO:0000256" key="8">
    <source>
        <dbReference type="SAM" id="Phobius"/>
    </source>
</evidence>
<evidence type="ECO:0000256" key="4">
    <source>
        <dbReference type="ARBA" id="ARBA00023040"/>
    </source>
</evidence>
<evidence type="ECO:0000313" key="11">
    <source>
        <dbReference type="RefSeq" id="XP_006816598.1"/>
    </source>
</evidence>
<accession>A0ABM0M9A7</accession>
<evidence type="ECO:0000256" key="2">
    <source>
        <dbReference type="ARBA" id="ARBA00022692"/>
    </source>
</evidence>
<sequence length="358" mass="40562">MESYDRSSEAPTESLMFTPQGNGTVANDTLEQFSPVSAPLEVWLPTALVYGITFVVGLIGNVLVIFSIQRCRRLQNVTNTFIASLAAADLIIVVIVIPVQMATYFQPRWELGELMCKLLPYLTLLSSSCSIFMLTAMSAERIIYELWKSTKKARKMQNQTARNEKRIPLNNQEPNGNVTVTVTDPMSGYELVELEQKKKKKKKRKTDATDDRKQVIIMLVVVVALFMTCWGPVIWLTFVTEFGIIERFSLTRTILAISFNLLSYLNSCMNPICYAFVSRTFRECFFWACRTCCRRNRGRDIRSNTSGVFYSKSSSTATYGYSRYSPDRQSDTVGLKLNANKEIITPTVGRRHLGESAI</sequence>
<evidence type="ECO:0000256" key="3">
    <source>
        <dbReference type="ARBA" id="ARBA00022989"/>
    </source>
</evidence>
<feature type="transmembrane region" description="Helical" evidence="8">
    <location>
        <begin position="255"/>
        <end position="277"/>
    </location>
</feature>
<evidence type="ECO:0000256" key="6">
    <source>
        <dbReference type="ARBA" id="ARBA00023170"/>
    </source>
</evidence>
<evidence type="ECO:0000259" key="9">
    <source>
        <dbReference type="PROSITE" id="PS50262"/>
    </source>
</evidence>
<proteinExistence type="predicted"/>
<dbReference type="PROSITE" id="PS50262">
    <property type="entry name" value="G_PROTEIN_RECEP_F1_2"/>
    <property type="match status" value="2"/>
</dbReference>
<evidence type="ECO:0000256" key="5">
    <source>
        <dbReference type="ARBA" id="ARBA00023136"/>
    </source>
</evidence>
<comment type="subcellular location">
    <subcellularLocation>
        <location evidence="1">Membrane</location>
        <topology evidence="1">Multi-pass membrane protein</topology>
    </subcellularLocation>
</comment>
<dbReference type="Proteomes" id="UP000694865">
    <property type="component" value="Unplaced"/>
</dbReference>
<keyword evidence="10" id="KW-1185">Reference proteome</keyword>
<keyword evidence="3 8" id="KW-1133">Transmembrane helix</keyword>
<feature type="domain" description="G-protein coupled receptors family 1 profile" evidence="9">
    <location>
        <begin position="191"/>
        <end position="274"/>
    </location>
</feature>
<evidence type="ECO:0000256" key="7">
    <source>
        <dbReference type="ARBA" id="ARBA00023224"/>
    </source>
</evidence>